<feature type="region of interest" description="Disordered" evidence="1">
    <location>
        <begin position="274"/>
        <end position="314"/>
    </location>
</feature>
<dbReference type="EMBL" id="GG657465">
    <property type="protein sequence ID" value="OAT11858.1"/>
    <property type="molecule type" value="Genomic_DNA"/>
</dbReference>
<keyword evidence="3" id="KW-1185">Reference proteome</keyword>
<dbReference type="AlphaFoldDB" id="A0A179UXL8"/>
<feature type="compositionally biased region" description="Polar residues" evidence="1">
    <location>
        <begin position="14"/>
        <end position="23"/>
    </location>
</feature>
<reference evidence="3" key="2">
    <citation type="journal article" date="2015" name="PLoS Genet.">
        <title>The dynamic genome and transcriptome of the human fungal pathogen Blastomyces and close relative Emmonsia.</title>
        <authorList>
            <person name="Munoz J.F."/>
            <person name="Gauthier G.M."/>
            <person name="Desjardins C.A."/>
            <person name="Gallo J.E."/>
            <person name="Holder J."/>
            <person name="Sullivan T.D."/>
            <person name="Marty A.J."/>
            <person name="Carmen J.C."/>
            <person name="Chen Z."/>
            <person name="Ding L."/>
            <person name="Gujja S."/>
            <person name="Magrini V."/>
            <person name="Misas E."/>
            <person name="Mitreva M."/>
            <person name="Priest M."/>
            <person name="Saif S."/>
            <person name="Whiston E.A."/>
            <person name="Young S."/>
            <person name="Zeng Q."/>
            <person name="Goldman W.E."/>
            <person name="Mardis E.R."/>
            <person name="Taylor J.W."/>
            <person name="McEwen J.G."/>
            <person name="Clay O.K."/>
            <person name="Klein B.S."/>
            <person name="Cuomo C.A."/>
        </authorList>
    </citation>
    <scope>NUCLEOTIDE SEQUENCE [LARGE SCALE GENOMIC DNA]</scope>
    <source>
        <strain evidence="3">SLH14081</strain>
    </source>
</reference>
<organism evidence="2 3">
    <name type="scientific">Blastomyces gilchristii (strain SLH14081)</name>
    <name type="common">Blastomyces dermatitidis</name>
    <dbReference type="NCBI Taxonomy" id="559298"/>
    <lineage>
        <taxon>Eukaryota</taxon>
        <taxon>Fungi</taxon>
        <taxon>Dikarya</taxon>
        <taxon>Ascomycota</taxon>
        <taxon>Pezizomycotina</taxon>
        <taxon>Eurotiomycetes</taxon>
        <taxon>Eurotiomycetidae</taxon>
        <taxon>Onygenales</taxon>
        <taxon>Ajellomycetaceae</taxon>
        <taxon>Blastomyces</taxon>
    </lineage>
</organism>
<evidence type="ECO:0000256" key="1">
    <source>
        <dbReference type="SAM" id="MobiDB-lite"/>
    </source>
</evidence>
<protein>
    <submittedName>
        <fullName evidence="2">Uncharacterized protein</fullName>
    </submittedName>
</protein>
<accession>A0A179UXL8</accession>
<dbReference type="KEGG" id="bgh:BDBG_07274"/>
<dbReference type="GeneID" id="8502618"/>
<feature type="compositionally biased region" description="Polar residues" evidence="1">
    <location>
        <begin position="282"/>
        <end position="292"/>
    </location>
</feature>
<gene>
    <name evidence="2" type="ORF">BDBG_07274</name>
</gene>
<reference evidence="2" key="1">
    <citation type="submission" date="2009-02" db="EMBL/GenBank/DDBJ databases">
        <title>The Genome Sequence of Blastomyces dermatitidis strain SLH14081.</title>
        <authorList>
            <consortium name="The Broad Institute Genome Sequencing Platform"/>
            <consortium name="Broad Institute Microbial Sequencing Center."/>
            <person name="Champion M."/>
            <person name="Cuomo C."/>
            <person name="Ma L.-J."/>
            <person name="Henn M.R."/>
            <person name="Klein B."/>
            <person name="Goldman B."/>
            <person name="Young S."/>
            <person name="Kodira C.D."/>
            <person name="Zeng Q."/>
            <person name="Koehrsen M."/>
            <person name="Alvarado L."/>
            <person name="Berlin A.M."/>
            <person name="Heiman D.I."/>
            <person name="Hepburn T.A."/>
            <person name="Saif S."/>
            <person name="Shea T.D."/>
            <person name="Shenoy N."/>
            <person name="Sykes S."/>
            <person name="Galagan J."/>
            <person name="Nusbaum C."/>
            <person name="Birren B."/>
        </authorList>
    </citation>
    <scope>NUCLEOTIDE SEQUENCE</scope>
    <source>
        <strain evidence="2">SLH14081</strain>
    </source>
</reference>
<feature type="region of interest" description="Disordered" evidence="1">
    <location>
        <begin position="1"/>
        <end position="108"/>
    </location>
</feature>
<dbReference type="RefSeq" id="XP_031580080.1">
    <property type="nucleotide sequence ID" value="XM_031723016.1"/>
</dbReference>
<name>A0A179UXL8_BLAGS</name>
<dbReference type="RefSeq" id="XP_031580081.1">
    <property type="nucleotide sequence ID" value="XM_031723017.1"/>
</dbReference>
<evidence type="ECO:0000313" key="2">
    <source>
        <dbReference type="EMBL" id="OAT11858.1"/>
    </source>
</evidence>
<sequence length="664" mass="72511">MAPQLSVARDSTDGDTSVTQNQECLHHRTESQSRRRSARHYRPPQRYYSHHTFQTPTRHYELRSKCRISARQPLSRDQISKRPELRHSNNSASSGDQNATCLSSKPCTSEGRLLEHPIDIPQMVTPSARENTFTEAMNGAFNLTKSPLWLGRKLAAATLPEKESWLLQNPCNPFGSDTNSHTGSTSSMTDQSQKEAHNLSRLVNSQNQPDRMTVGFGLAQSPTTVETDEFSRLLQSIELHSRQSKGLADMVSSYLEGDGSHSDINSAVGDVNKFYTKPPRRPNQSSECNLQVASLPGGGDSPDPPRDHSTPFRGHMIDRIDSGGPVVDVEDNNCGPATTTVAPENISQDEGPRIARDRQGLTRNHTTAENNHTPASCNGTCTYFAMPLYGLPQERFLSTSDFGGFYDTFLPSEKTSDVSSKKRPGQNIEDACQCKLESSFGCCSQKAKAYVDKPYSSEELQVYSHCRECHPKRVKVDHLAAQSDSVYHICVAHQPFKAPLLSPGGGGSHPTEATPGYQQSYECGQKSAVVPATASPQSCACPSPCSCPQPCACEYVADGKMTLRNAASSAQPPLGISIKSLLSNPQNCACRPHCSCPSPCQCGQDTYAKVGMRDTHPSVQLPLRTSICAFPLFQVQPRNPDFPTGEVISSEIHQCGGCEMQAQD</sequence>
<feature type="compositionally biased region" description="Basic residues" evidence="1">
    <location>
        <begin position="34"/>
        <end position="43"/>
    </location>
</feature>
<dbReference type="EMBL" id="GG657465">
    <property type="protein sequence ID" value="OAT11857.1"/>
    <property type="molecule type" value="Genomic_DNA"/>
</dbReference>
<feature type="compositionally biased region" description="Basic and acidic residues" evidence="1">
    <location>
        <begin position="24"/>
        <end position="33"/>
    </location>
</feature>
<feature type="region of interest" description="Disordered" evidence="1">
    <location>
        <begin position="169"/>
        <end position="196"/>
    </location>
</feature>
<proteinExistence type="predicted"/>
<feature type="compositionally biased region" description="Basic and acidic residues" evidence="1">
    <location>
        <begin position="78"/>
        <end position="87"/>
    </location>
</feature>
<feature type="compositionally biased region" description="Polar residues" evidence="1">
    <location>
        <begin position="88"/>
        <end position="107"/>
    </location>
</feature>
<evidence type="ECO:0000313" key="3">
    <source>
        <dbReference type="Proteomes" id="UP000002038"/>
    </source>
</evidence>
<feature type="compositionally biased region" description="Basic and acidic residues" evidence="1">
    <location>
        <begin position="303"/>
        <end position="314"/>
    </location>
</feature>
<dbReference type="OrthoDB" id="4184863at2759"/>
<feature type="compositionally biased region" description="Polar residues" evidence="1">
    <location>
        <begin position="169"/>
        <end position="191"/>
    </location>
</feature>
<dbReference type="VEuPathDB" id="FungiDB:BDBG_07274"/>
<dbReference type="Proteomes" id="UP000002038">
    <property type="component" value="Unassembled WGS sequence"/>
</dbReference>